<evidence type="ECO:0000256" key="3">
    <source>
        <dbReference type="ARBA" id="ARBA00022556"/>
    </source>
</evidence>
<accession>B5L7P1</accession>
<keyword evidence="2" id="KW-0444">Lipid biosynthesis</keyword>
<dbReference type="InterPro" id="IPR029098">
    <property type="entry name" value="Acetyltransf_C"/>
</dbReference>
<proteinExistence type="predicted"/>
<evidence type="ECO:0000259" key="9">
    <source>
        <dbReference type="Pfam" id="PF17930"/>
    </source>
</evidence>
<keyword evidence="5" id="KW-0677">Repeat</keyword>
<dbReference type="GO" id="GO:0009245">
    <property type="term" value="P:lipid A biosynthetic process"/>
    <property type="evidence" value="ECO:0007669"/>
    <property type="project" value="UniProtKB-KW"/>
</dbReference>
<feature type="domain" description="Mannose-1-phosphate guanyltransferase C-terminal" evidence="10">
    <location>
        <begin position="13"/>
        <end position="107"/>
    </location>
</feature>
<evidence type="ECO:0000256" key="4">
    <source>
        <dbReference type="ARBA" id="ARBA00022679"/>
    </source>
</evidence>
<keyword evidence="6" id="KW-0443">Lipid metabolism</keyword>
<evidence type="ECO:0000256" key="7">
    <source>
        <dbReference type="ARBA" id="ARBA00023315"/>
    </source>
</evidence>
<dbReference type="AlphaFoldDB" id="B5L7P1"/>
<dbReference type="GO" id="GO:0016020">
    <property type="term" value="C:membrane"/>
    <property type="evidence" value="ECO:0007669"/>
    <property type="project" value="GOC"/>
</dbReference>
<dbReference type="InterPro" id="IPR041255">
    <property type="entry name" value="LpxI_N"/>
</dbReference>
<evidence type="ECO:0000256" key="6">
    <source>
        <dbReference type="ARBA" id="ARBA00023098"/>
    </source>
</evidence>
<keyword evidence="7 11" id="KW-0012">Acyltransferase</keyword>
<evidence type="ECO:0000256" key="5">
    <source>
        <dbReference type="ARBA" id="ARBA00022737"/>
    </source>
</evidence>
<dbReference type="SUPFAM" id="SSF51161">
    <property type="entry name" value="Trimeric LpxA-like enzymes"/>
    <property type="match status" value="1"/>
</dbReference>
<evidence type="ECO:0000313" key="11">
    <source>
        <dbReference type="EMBL" id="ACB37711.1"/>
    </source>
</evidence>
<dbReference type="Gene3D" id="2.160.10.10">
    <property type="entry name" value="Hexapeptide repeat proteins"/>
    <property type="match status" value="1"/>
</dbReference>
<protein>
    <submittedName>
        <fullName evidence="11">Lipid A biosynthesis acyl-[acyl-carrier-protein]--UDP-N-acetylglucosamine O-acyltransferase</fullName>
    </submittedName>
</protein>
<dbReference type="Gene3D" id="3.40.50.20">
    <property type="match status" value="1"/>
</dbReference>
<name>B5L7P1_LIBAS</name>
<dbReference type="EMBL" id="EU523378">
    <property type="protein sequence ID" value="ACB37711.1"/>
    <property type="molecule type" value="Genomic_DNA"/>
</dbReference>
<keyword evidence="1" id="KW-0963">Cytoplasm</keyword>
<dbReference type="Pfam" id="PF17930">
    <property type="entry name" value="LpxI_N"/>
    <property type="match status" value="1"/>
</dbReference>
<gene>
    <name evidence="11" type="primary">lpxA</name>
</gene>
<keyword evidence="4 11" id="KW-0808">Transferase</keyword>
<dbReference type="Pfam" id="PF00132">
    <property type="entry name" value="Hexapep"/>
    <property type="match status" value="1"/>
</dbReference>
<dbReference type="InterPro" id="IPR010137">
    <property type="entry name" value="Lipid_A_LpxA"/>
</dbReference>
<dbReference type="CDD" id="cd03351">
    <property type="entry name" value="LbH_UDP-GlcNAc_AT"/>
    <property type="match status" value="1"/>
</dbReference>
<dbReference type="InterPro" id="IPR011004">
    <property type="entry name" value="Trimer_LpxA-like_sf"/>
</dbReference>
<feature type="domain" description="LpxI N-terminal" evidence="9">
    <location>
        <begin position="279"/>
        <end position="357"/>
    </location>
</feature>
<evidence type="ECO:0000259" key="10">
    <source>
        <dbReference type="Pfam" id="PF25087"/>
    </source>
</evidence>
<dbReference type="Pfam" id="PF25087">
    <property type="entry name" value="GMPPB_C"/>
    <property type="match status" value="1"/>
</dbReference>
<dbReference type="NCBIfam" id="TIGR01852">
    <property type="entry name" value="lipid_A_lpxA"/>
    <property type="match status" value="1"/>
</dbReference>
<feature type="domain" description="UDP N-acetylglucosamine O-acyltransferase C-terminal" evidence="8">
    <location>
        <begin position="182"/>
        <end position="258"/>
    </location>
</feature>
<keyword evidence="3" id="KW-0441">Lipid A biosynthesis</keyword>
<dbReference type="InterPro" id="IPR056729">
    <property type="entry name" value="GMPPB_C"/>
</dbReference>
<dbReference type="NCBIfam" id="NF003657">
    <property type="entry name" value="PRK05289.1"/>
    <property type="match status" value="1"/>
</dbReference>
<dbReference type="InterPro" id="IPR001451">
    <property type="entry name" value="Hexapep"/>
</dbReference>
<dbReference type="Pfam" id="PF13720">
    <property type="entry name" value="Acetyltransf_11"/>
    <property type="match status" value="1"/>
</dbReference>
<organism evidence="11">
    <name type="scientific">Liberibacter asiaticus</name>
    <name type="common">Citrus greening disease</name>
    <name type="synonym">Liberobacter asiaticum</name>
    <dbReference type="NCBI Taxonomy" id="34021"/>
    <lineage>
        <taxon>Bacteria</taxon>
        <taxon>Pseudomonadati</taxon>
        <taxon>Pseudomonadota</taxon>
        <taxon>Alphaproteobacteria</taxon>
        <taxon>Hyphomicrobiales</taxon>
        <taxon>Rhizobiaceae</taxon>
        <taxon>Liberibacter</taxon>
    </lineage>
</organism>
<dbReference type="GO" id="GO:0008780">
    <property type="term" value="F:acyl-[acyl-carrier-protein]-UDP-N-acetylglucosamine O-acyltransferase activity"/>
    <property type="evidence" value="ECO:0007669"/>
    <property type="project" value="InterPro"/>
</dbReference>
<reference evidence="11" key="1">
    <citation type="journal article" date="2008" name="BMC Res. Notes">
        <title>Comparative phylogenomics and multi-gene cluster analyses of the Citrus Huanglongbing (HLB)-associated bacterium Candidatus Liberibacter.</title>
        <authorList>
            <person name="Doddapaneni H."/>
            <person name="Liao H."/>
            <person name="Lin H."/>
            <person name="Bai X."/>
            <person name="Zhao X."/>
            <person name="Civerolo E.L."/>
            <person name="Irey M."/>
            <person name="Coletta-Filho H."/>
            <person name="Pietersen G."/>
        </authorList>
    </citation>
    <scope>NUCLEOTIDE SEQUENCE</scope>
    <source>
        <strain evidence="11">GuangXi-GL-1</strain>
    </source>
</reference>
<evidence type="ECO:0000256" key="2">
    <source>
        <dbReference type="ARBA" id="ARBA00022516"/>
    </source>
</evidence>
<dbReference type="PANTHER" id="PTHR43480">
    <property type="entry name" value="ACYL-[ACYL-CARRIER-PROTEIN]--UDP-N-ACETYLGLUCOSAMINE O-ACYLTRANSFERASE"/>
    <property type="match status" value="1"/>
</dbReference>
<dbReference type="InterPro" id="IPR037157">
    <property type="entry name" value="Acetyltransf_C_sf"/>
</dbReference>
<evidence type="ECO:0000256" key="1">
    <source>
        <dbReference type="ARBA" id="ARBA00022490"/>
    </source>
</evidence>
<dbReference type="Gene3D" id="1.20.1180.10">
    <property type="entry name" value="Udp N-acetylglucosamine O-acyltransferase, C-terminal domain"/>
    <property type="match status" value="1"/>
</dbReference>
<evidence type="ECO:0000259" key="8">
    <source>
        <dbReference type="Pfam" id="PF13720"/>
    </source>
</evidence>
<sequence length="363" mass="39460">MSRMGNNPIIHPLALVEEGAVIGPNSLIGPFCCVGSEVEIGAGVELISHCVVAGKTKIGDFTKVFPMAVLGGDTQSKYHNFVGTELLVGKKCVIREGVTINRGTVEYGGKTIVGDNNFFLANSHVAHDCKLGNGIVLSNNVMIAGHVIVDDRVVFGGGSAVHQFTRIGKYAFIGGMTGVVHDVIPYGTLNGNPGALRGVNVVAMRRAGFSRDTIHLIRAVYKQIFQQGDSIYKNAGAIREQNVSCPEVSDIINFIFADRKRPLSNWGNSKKIGLYVKRLLIIAGSGMLPYYVAKAARLKNDEPVIASVLNECSFDWQDFECRELPLGDFCVLRSILHQYNIGRIVVAGAIDRRPNVQDLCFFY</sequence>
<dbReference type="PANTHER" id="PTHR43480:SF1">
    <property type="entry name" value="ACYL-[ACYL-CARRIER-PROTEIN]--UDP-N-ACETYLGLUCOSAMINE O-ACYLTRANSFERASE, MITOCHONDRIAL-RELATED"/>
    <property type="match status" value="1"/>
</dbReference>